<evidence type="ECO:0000259" key="2">
    <source>
        <dbReference type="Pfam" id="PF14420"/>
    </source>
</evidence>
<organism evidence="3 4">
    <name type="scientific">Exophiala mesophila</name>
    <name type="common">Black yeast-like fungus</name>
    <dbReference type="NCBI Taxonomy" id="212818"/>
    <lineage>
        <taxon>Eukaryota</taxon>
        <taxon>Fungi</taxon>
        <taxon>Dikarya</taxon>
        <taxon>Ascomycota</taxon>
        <taxon>Pezizomycotina</taxon>
        <taxon>Eurotiomycetes</taxon>
        <taxon>Chaetothyriomycetidae</taxon>
        <taxon>Chaetothyriales</taxon>
        <taxon>Herpotrichiellaceae</taxon>
        <taxon>Exophiala</taxon>
    </lineage>
</organism>
<feature type="compositionally biased region" description="Low complexity" evidence="1">
    <location>
        <begin position="46"/>
        <end position="74"/>
    </location>
</feature>
<proteinExistence type="predicted"/>
<dbReference type="Proteomes" id="UP000288859">
    <property type="component" value="Unassembled WGS sequence"/>
</dbReference>
<feature type="compositionally biased region" description="Polar residues" evidence="1">
    <location>
        <begin position="75"/>
        <end position="98"/>
    </location>
</feature>
<gene>
    <name evidence="3" type="ORF">B0A52_00215</name>
</gene>
<name>A0A438NJE9_EXOME</name>
<dbReference type="InterPro" id="IPR011990">
    <property type="entry name" value="TPR-like_helical_dom_sf"/>
</dbReference>
<dbReference type="PANTHER" id="PTHR38788">
    <property type="entry name" value="CLR5 DOMAIN-CONTAINING PROTEIN"/>
    <property type="match status" value="1"/>
</dbReference>
<accession>A0A438NJE9</accession>
<dbReference type="Pfam" id="PF14420">
    <property type="entry name" value="Clr5"/>
    <property type="match status" value="1"/>
</dbReference>
<sequence>MGHRRGNKTQGARGNNYQQPRHGGPNHGNNDKQNDVQNEQPRHHQNNAQQNNGHQNNGHQNNYRQNNYRQNNNRFNGPSHNNNRVYDNRSNTHPYNTSGRNHNKGGGKAANTNNSWKADSTTHQHHIWDKYFEETVECPIDQQVAMDAQKQHQVQQVREVLVDWLITDPARLKEELFNPGKLEEVLRQKWPVTEAFEKNVSDVFRTQLVKNFATALEDVAAICFPDRKNAGWNRMNGSPSDSSEGRHDWRLKLELLVSDMYVAKDWMANIPAAKCDRWLVSLVLDNLDPALRQFVEWSLNDCIKGHVTVKQLDLHLQTWIQVFDSSAAQIYAVQHHGPTPDQWAEVKDIFTHLYISENRKLKDVRHILSSRHGFNASEKMFKRRIADWKVRKNYKAKDKENIARKVKAFVDAGQDVHSLSFQGRPVKLDRVRRHCRTDKRFSELLEHLSHSPEDITISDPNFKQDSPPNALASARLWQASTCTPEALDVQMEETQSHGTRMSRTISLPSDFHAVEKTIFHTREAVSWHFIAFRPLKIRELERRFPQTISPEVRARRIDQASEFWLKLYHGYEHMEQGRSLEAWTAFDRCCQMIQPLIMSAPLHLVSCLLLHFATTWQGLNDLQHSLLDFVSSMARQVLGQDHPLAIALSMVATADIRDHVVEPMMGLIIEGYEARRKLDNPSLFALQVDRIDMLRKRKNFVKARTLCQKLVVDSQTMRKQKRHRTALAALGRIYSDQGKELAVEAIAHRILDNERADPLGSNSGGTSSWACDQLANLYMQRGENTAAESYLRRAVYLTHHRYPNRGPSAMAFLQRLGFCLQIQGKQQSVEQICEDMGLRIQDFKT</sequence>
<comment type="caution">
    <text evidence="3">The sequence shown here is derived from an EMBL/GenBank/DDBJ whole genome shotgun (WGS) entry which is preliminary data.</text>
</comment>
<evidence type="ECO:0000313" key="4">
    <source>
        <dbReference type="Proteomes" id="UP000288859"/>
    </source>
</evidence>
<dbReference type="EMBL" id="NAJM01000001">
    <property type="protein sequence ID" value="RVX75858.1"/>
    <property type="molecule type" value="Genomic_DNA"/>
</dbReference>
<feature type="domain" description="Clr5" evidence="2">
    <location>
        <begin position="340"/>
        <end position="392"/>
    </location>
</feature>
<dbReference type="SUPFAM" id="SSF48452">
    <property type="entry name" value="TPR-like"/>
    <property type="match status" value="1"/>
</dbReference>
<dbReference type="PANTHER" id="PTHR38788:SF3">
    <property type="entry name" value="CLR5 DOMAIN-CONTAINING PROTEIN"/>
    <property type="match status" value="1"/>
</dbReference>
<evidence type="ECO:0000256" key="1">
    <source>
        <dbReference type="SAM" id="MobiDB-lite"/>
    </source>
</evidence>
<feature type="region of interest" description="Disordered" evidence="1">
    <location>
        <begin position="1"/>
        <end position="111"/>
    </location>
</feature>
<evidence type="ECO:0000313" key="3">
    <source>
        <dbReference type="EMBL" id="RVX75858.1"/>
    </source>
</evidence>
<dbReference type="InterPro" id="IPR025676">
    <property type="entry name" value="Clr5_dom"/>
</dbReference>
<feature type="compositionally biased region" description="Polar residues" evidence="1">
    <location>
        <begin position="8"/>
        <end position="19"/>
    </location>
</feature>
<protein>
    <recommendedName>
        <fullName evidence="2">Clr5 domain-containing protein</fullName>
    </recommendedName>
</protein>
<dbReference type="Gene3D" id="1.25.40.10">
    <property type="entry name" value="Tetratricopeptide repeat domain"/>
    <property type="match status" value="1"/>
</dbReference>
<dbReference type="Pfam" id="PF13374">
    <property type="entry name" value="TPR_10"/>
    <property type="match status" value="1"/>
</dbReference>
<dbReference type="VEuPathDB" id="FungiDB:PV10_01758"/>
<dbReference type="AlphaFoldDB" id="A0A438NJE9"/>
<dbReference type="OrthoDB" id="539213at2759"/>
<reference evidence="3 4" key="1">
    <citation type="submission" date="2017-03" db="EMBL/GenBank/DDBJ databases">
        <title>Genomes of endolithic fungi from Antarctica.</title>
        <authorList>
            <person name="Coleine C."/>
            <person name="Masonjones S."/>
            <person name="Stajich J.E."/>
        </authorList>
    </citation>
    <scope>NUCLEOTIDE SEQUENCE [LARGE SCALE GENOMIC DNA]</scope>
    <source>
        <strain evidence="3 4">CCFEE 6314</strain>
    </source>
</reference>